<organism evidence="11 12">
    <name type="scientific">Wallemia ichthyophaga</name>
    <dbReference type="NCBI Taxonomy" id="245174"/>
    <lineage>
        <taxon>Eukaryota</taxon>
        <taxon>Fungi</taxon>
        <taxon>Dikarya</taxon>
        <taxon>Basidiomycota</taxon>
        <taxon>Wallemiomycotina</taxon>
        <taxon>Wallemiomycetes</taxon>
        <taxon>Wallemiales</taxon>
        <taxon>Wallemiaceae</taxon>
        <taxon>Wallemia</taxon>
    </lineage>
</organism>
<evidence type="ECO:0000313" key="12">
    <source>
        <dbReference type="Proteomes" id="UP000306954"/>
    </source>
</evidence>
<dbReference type="InterPro" id="IPR013320">
    <property type="entry name" value="ConA-like_dom_sf"/>
</dbReference>
<evidence type="ECO:0000256" key="9">
    <source>
        <dbReference type="SAM" id="Phobius"/>
    </source>
</evidence>
<keyword evidence="4" id="KW-0735">Signal-anchor</keyword>
<comment type="caution">
    <text evidence="11">The sequence shown here is derived from an EMBL/GenBank/DDBJ whole genome shotgun (WGS) entry which is preliminary data.</text>
</comment>
<dbReference type="GO" id="GO:0031505">
    <property type="term" value="P:fungal-type cell wall organization"/>
    <property type="evidence" value="ECO:0007669"/>
    <property type="project" value="TreeGrafter"/>
</dbReference>
<keyword evidence="8" id="KW-0961">Cell wall biogenesis/degradation</keyword>
<feature type="transmembrane region" description="Helical" evidence="9">
    <location>
        <begin position="63"/>
        <end position="86"/>
    </location>
</feature>
<accession>A0A4T0I6R1</accession>
<dbReference type="Proteomes" id="UP000306954">
    <property type="component" value="Unassembled WGS sequence"/>
</dbReference>
<dbReference type="GO" id="GO:0006078">
    <property type="term" value="P:(1-&gt;6)-beta-D-glucan biosynthetic process"/>
    <property type="evidence" value="ECO:0007669"/>
    <property type="project" value="TreeGrafter"/>
</dbReference>
<evidence type="ECO:0000256" key="2">
    <source>
        <dbReference type="ARBA" id="ARBA00010962"/>
    </source>
</evidence>
<dbReference type="SUPFAM" id="SSF49899">
    <property type="entry name" value="Concanavalin A-like lectins/glucanases"/>
    <property type="match status" value="1"/>
</dbReference>
<dbReference type="GO" id="GO:0015926">
    <property type="term" value="F:glucosidase activity"/>
    <property type="evidence" value="ECO:0007669"/>
    <property type="project" value="TreeGrafter"/>
</dbReference>
<evidence type="ECO:0000256" key="5">
    <source>
        <dbReference type="ARBA" id="ARBA00022989"/>
    </source>
</evidence>
<comment type="similarity">
    <text evidence="2">Belongs to the SKN1/KRE6 family.</text>
</comment>
<dbReference type="EMBL" id="SPOF01000017">
    <property type="protein sequence ID" value="TIB12841.1"/>
    <property type="molecule type" value="Genomic_DNA"/>
</dbReference>
<feature type="domain" description="GH16" evidence="10">
    <location>
        <begin position="131"/>
        <end position="526"/>
    </location>
</feature>
<gene>
    <name evidence="11" type="ORF">E3P90_01887</name>
</gene>
<keyword evidence="3 9" id="KW-0812">Transmembrane</keyword>
<evidence type="ECO:0000256" key="3">
    <source>
        <dbReference type="ARBA" id="ARBA00022692"/>
    </source>
</evidence>
<reference evidence="11 12" key="1">
    <citation type="submission" date="2019-03" db="EMBL/GenBank/DDBJ databases">
        <title>Sequencing 23 genomes of Wallemia ichthyophaga.</title>
        <authorList>
            <person name="Gostincar C."/>
        </authorList>
    </citation>
    <scope>NUCLEOTIDE SEQUENCE [LARGE SCALE GENOMIC DNA]</scope>
    <source>
        <strain evidence="11 12">EXF-8621</strain>
    </source>
</reference>
<name>A0A4T0I6R1_WALIC</name>
<dbReference type="Pfam" id="PF03935">
    <property type="entry name" value="SKN1_KRE6_Sbg1"/>
    <property type="match status" value="1"/>
</dbReference>
<keyword evidence="7" id="KW-0325">Glycoprotein</keyword>
<sequence length="612" mass="69276">MSYEKLNNEPMNHLESERFEMSANPNDWGARNWQNEEDDYLHNPTSRDGAKASTGSIFTIRGLINLGLLSVLVAALLMLFAGYPIYDEFKPHHPSTSSNYAKFNSTGQVEWTKPNRHLIDPDTPKDVYTIQGFGNDTREYQLVFSDEFEQDGRTFAEGEDPYFEAQDLHYWGTNNLEWYSPRQATTNDGNLVLTLSQSGPYTDNLTTHGLNYAGAMIHSWNKFCFTGGYVSARIMLPGYSDVWGLWPAFWTMANIGRAGYGASLEGMWPYSYDSCDVGTLQNQTLGDYPDASYKKGATNYQGEVVSLSFSNPQRLSRCTCENEDHPGPKHEDGTWKGRAAYEIDIVEAQVSQVESDGQGGGGTGTASMSGQWCPFNLHYEWDHDIIFIQYNKTLSPNETFDELNSYQGGNQQMSTSVVVKTDQNAYELSGGEFSDYGVQINTGTGNDANIGWTVDDELRWMVYGDAVGPDERTAISERIIMDEPLYIIFNLGISENFDAISDRIFAEQNHYVMKVDWVRVYQPENDINIGCDPKEMPTAAYINSHKQAYSNQNLTTWKQYMEQYPDEAGPVKNALMHQDDEDCQMALNLAYETDPNLRGKTETNEKKRHMWN</sequence>
<dbReference type="InterPro" id="IPR005629">
    <property type="entry name" value="Skn1/Kre6/Sbg1"/>
</dbReference>
<evidence type="ECO:0000256" key="1">
    <source>
        <dbReference type="ARBA" id="ARBA00004606"/>
    </source>
</evidence>
<dbReference type="PANTHER" id="PTHR31361:SF1">
    <property type="entry name" value="BETA-GLUCAN SYNTHESIS-ASSOCIATED PROTEIN KRE6-RELATED"/>
    <property type="match status" value="1"/>
</dbReference>
<dbReference type="Gene3D" id="2.60.120.200">
    <property type="match status" value="2"/>
</dbReference>
<evidence type="ECO:0000313" key="11">
    <source>
        <dbReference type="EMBL" id="TIB12841.1"/>
    </source>
</evidence>
<dbReference type="InterPro" id="IPR000757">
    <property type="entry name" value="Beta-glucanase-like"/>
</dbReference>
<evidence type="ECO:0000256" key="4">
    <source>
        <dbReference type="ARBA" id="ARBA00022968"/>
    </source>
</evidence>
<dbReference type="GO" id="GO:0005886">
    <property type="term" value="C:plasma membrane"/>
    <property type="evidence" value="ECO:0007669"/>
    <property type="project" value="TreeGrafter"/>
</dbReference>
<dbReference type="PROSITE" id="PS51762">
    <property type="entry name" value="GH16_2"/>
    <property type="match status" value="1"/>
</dbReference>
<dbReference type="AlphaFoldDB" id="A0A4T0I6R1"/>
<keyword evidence="6 9" id="KW-0472">Membrane</keyword>
<evidence type="ECO:0000259" key="10">
    <source>
        <dbReference type="PROSITE" id="PS51762"/>
    </source>
</evidence>
<comment type="subcellular location">
    <subcellularLocation>
        <location evidence="1">Membrane</location>
        <topology evidence="1">Single-pass type II membrane protein</topology>
    </subcellularLocation>
</comment>
<evidence type="ECO:0000256" key="6">
    <source>
        <dbReference type="ARBA" id="ARBA00023136"/>
    </source>
</evidence>
<evidence type="ECO:0000256" key="8">
    <source>
        <dbReference type="ARBA" id="ARBA00023316"/>
    </source>
</evidence>
<dbReference type="GO" id="GO:0005789">
    <property type="term" value="C:endoplasmic reticulum membrane"/>
    <property type="evidence" value="ECO:0007669"/>
    <property type="project" value="TreeGrafter"/>
</dbReference>
<evidence type="ECO:0000256" key="7">
    <source>
        <dbReference type="ARBA" id="ARBA00023180"/>
    </source>
</evidence>
<dbReference type="PANTHER" id="PTHR31361">
    <property type="entry name" value="BETA-GLUCAN SYNTHESIS-ASSOCIATED PROTEIN KRE6-RELATED"/>
    <property type="match status" value="1"/>
</dbReference>
<keyword evidence="5 9" id="KW-1133">Transmembrane helix</keyword>
<proteinExistence type="inferred from homology"/>
<protein>
    <recommendedName>
        <fullName evidence="10">GH16 domain-containing protein</fullName>
    </recommendedName>
</protein>